<dbReference type="RefSeq" id="WP_154620501.1">
    <property type="nucleotide sequence ID" value="NZ_VUNL01000005.1"/>
</dbReference>
<feature type="region of interest" description="Disordered" evidence="1">
    <location>
        <begin position="85"/>
        <end position="234"/>
    </location>
</feature>
<feature type="compositionally biased region" description="Low complexity" evidence="1">
    <location>
        <begin position="100"/>
        <end position="122"/>
    </location>
</feature>
<keyword evidence="4" id="KW-1185">Reference proteome</keyword>
<dbReference type="SUPFAM" id="SSF48452">
    <property type="entry name" value="TPR-like"/>
    <property type="match status" value="1"/>
</dbReference>
<evidence type="ECO:0000256" key="2">
    <source>
        <dbReference type="SAM" id="Phobius"/>
    </source>
</evidence>
<dbReference type="InterPro" id="IPR011990">
    <property type="entry name" value="TPR-like_helical_dom_sf"/>
</dbReference>
<organism evidence="3 4">
    <name type="scientific">Selenomonas montiformis</name>
    <dbReference type="NCBI Taxonomy" id="2652285"/>
    <lineage>
        <taxon>Bacteria</taxon>
        <taxon>Bacillati</taxon>
        <taxon>Bacillota</taxon>
        <taxon>Negativicutes</taxon>
        <taxon>Selenomonadales</taxon>
        <taxon>Selenomonadaceae</taxon>
        <taxon>Selenomonas</taxon>
    </lineage>
</organism>
<evidence type="ECO:0008006" key="5">
    <source>
        <dbReference type="Google" id="ProtNLM"/>
    </source>
</evidence>
<keyword evidence="2" id="KW-0472">Membrane</keyword>
<evidence type="ECO:0000256" key="1">
    <source>
        <dbReference type="SAM" id="MobiDB-lite"/>
    </source>
</evidence>
<dbReference type="Proteomes" id="UP000430222">
    <property type="component" value="Unassembled WGS sequence"/>
</dbReference>
<feature type="transmembrane region" description="Helical" evidence="2">
    <location>
        <begin position="6"/>
        <end position="22"/>
    </location>
</feature>
<comment type="caution">
    <text evidence="3">The sequence shown here is derived from an EMBL/GenBank/DDBJ whole genome shotgun (WGS) entry which is preliminary data.</text>
</comment>
<gene>
    <name evidence="3" type="ORF">FYJ78_06005</name>
</gene>
<name>A0A6I2UXE5_9FIRM</name>
<feature type="compositionally biased region" description="Basic and acidic residues" evidence="1">
    <location>
        <begin position="180"/>
        <end position="230"/>
    </location>
</feature>
<keyword evidence="2" id="KW-1133">Transmembrane helix</keyword>
<feature type="transmembrane region" description="Helical" evidence="2">
    <location>
        <begin position="60"/>
        <end position="78"/>
    </location>
</feature>
<sequence>MTFILLTGSIMAISIFLIYRLCRLAGIEMKWISLVLCAVLAFIVNALAISMSAFLDRTHYFRLGVLVVLAAALVTLVNEHLLRREERKKEQESPIPAETDAAALPPDQAAQPEPAAALPAAEKAMPDRAEAGAAVREQKPSAEEERRAEEAARAKADAVHRAKALRDAREKARQQAAETLQRRQEEEARQKAEAAKQRREAEQRQREAEAQRQRKKQQEAEAQRQRKKQQEAAVAAFRPQVESLDTLDALLDFAYEQAAHEPAAAICAYQQAIARFPEDSYTPFLIIELGNIYKEQAAYQDAIDAYQHALSLPIIAANDAIRQEFAKNIRYLGIVQNILSKHHALQTPFRDIPGAIMQEIETEFLHSGSQSK</sequence>
<dbReference type="AlphaFoldDB" id="A0A6I2UXE5"/>
<feature type="transmembrane region" description="Helical" evidence="2">
    <location>
        <begin position="34"/>
        <end position="54"/>
    </location>
</feature>
<evidence type="ECO:0000313" key="3">
    <source>
        <dbReference type="EMBL" id="MSV24744.1"/>
    </source>
</evidence>
<protein>
    <recommendedName>
        <fullName evidence="5">Tetratricopeptide repeat protein</fullName>
    </recommendedName>
</protein>
<accession>A0A6I2UXE5</accession>
<keyword evidence="2" id="KW-0812">Transmembrane</keyword>
<feature type="compositionally biased region" description="Basic and acidic residues" evidence="1">
    <location>
        <begin position="124"/>
        <end position="173"/>
    </location>
</feature>
<dbReference type="EMBL" id="VUNL01000005">
    <property type="protein sequence ID" value="MSV24744.1"/>
    <property type="molecule type" value="Genomic_DNA"/>
</dbReference>
<evidence type="ECO:0000313" key="4">
    <source>
        <dbReference type="Proteomes" id="UP000430222"/>
    </source>
</evidence>
<dbReference type="Gene3D" id="1.25.40.10">
    <property type="entry name" value="Tetratricopeptide repeat domain"/>
    <property type="match status" value="1"/>
</dbReference>
<proteinExistence type="predicted"/>
<reference evidence="3 4" key="1">
    <citation type="submission" date="2019-08" db="EMBL/GenBank/DDBJ databases">
        <title>In-depth cultivation of the pig gut microbiome towards novel bacterial diversity and tailored functional studies.</title>
        <authorList>
            <person name="Wylensek D."/>
            <person name="Hitch T.C.A."/>
            <person name="Clavel T."/>
        </authorList>
    </citation>
    <scope>NUCLEOTIDE SEQUENCE [LARGE SCALE GENOMIC DNA]</scope>
    <source>
        <strain evidence="4">WCA-380-WT-3B3</strain>
    </source>
</reference>